<evidence type="ECO:0000256" key="1">
    <source>
        <dbReference type="ARBA" id="ARBA00004141"/>
    </source>
</evidence>
<evidence type="ECO:0000256" key="10">
    <source>
        <dbReference type="SAM" id="Phobius"/>
    </source>
</evidence>
<sequence length="149" mass="16169">MRADDSKAVVSRRRIAALAAAGLVDFSVISLFQLGYIKHLPDLPAKVFDSDRVNSSQDAELLGIPDAPISLMAYAATILVATAGNRGGKYTKFFDLLLGGIVLGQAFGGAHYLYKMITVQKKVCMYCVAGAMINFAALKPLYDLYRCKR</sequence>
<gene>
    <name evidence="12" type="ORF">GBK04_17060</name>
</gene>
<keyword evidence="6" id="KW-0560">Oxidoreductase</keyword>
<evidence type="ECO:0000256" key="9">
    <source>
        <dbReference type="ARBA" id="ARBA00023284"/>
    </source>
</evidence>
<feature type="domain" description="Vitamin K epoxide reductase" evidence="11">
    <location>
        <begin position="15"/>
        <end position="137"/>
    </location>
</feature>
<keyword evidence="3 10" id="KW-0812">Transmembrane</keyword>
<keyword evidence="4" id="KW-0874">Quinone</keyword>
<evidence type="ECO:0000259" key="11">
    <source>
        <dbReference type="Pfam" id="PF07884"/>
    </source>
</evidence>
<dbReference type="InterPro" id="IPR012932">
    <property type="entry name" value="VKOR"/>
</dbReference>
<dbReference type="GO" id="GO:0048038">
    <property type="term" value="F:quinone binding"/>
    <property type="evidence" value="ECO:0007669"/>
    <property type="project" value="UniProtKB-KW"/>
</dbReference>
<comment type="subcellular location">
    <subcellularLocation>
        <location evidence="1">Membrane</location>
        <topology evidence="1">Multi-pass membrane protein</topology>
    </subcellularLocation>
</comment>
<dbReference type="Proteomes" id="UP000479293">
    <property type="component" value="Unassembled WGS sequence"/>
</dbReference>
<keyword evidence="7 10" id="KW-0472">Membrane</keyword>
<keyword evidence="5 10" id="KW-1133">Transmembrane helix</keyword>
<keyword evidence="13" id="KW-1185">Reference proteome</keyword>
<accession>A0A7C9BDT2</accession>
<dbReference type="Pfam" id="PF07884">
    <property type="entry name" value="VKOR"/>
    <property type="match status" value="1"/>
</dbReference>
<keyword evidence="8" id="KW-1015">Disulfide bond</keyword>
<protein>
    <recommendedName>
        <fullName evidence="11">Vitamin K epoxide reductase domain-containing protein</fullName>
    </recommendedName>
</protein>
<keyword evidence="9" id="KW-0676">Redox-active center</keyword>
<proteinExistence type="inferred from homology"/>
<name>A0A7C9BDT2_9BACT</name>
<dbReference type="Gene3D" id="1.20.1440.130">
    <property type="entry name" value="VKOR domain"/>
    <property type="match status" value="1"/>
</dbReference>
<evidence type="ECO:0000256" key="2">
    <source>
        <dbReference type="ARBA" id="ARBA00006214"/>
    </source>
</evidence>
<dbReference type="GO" id="GO:0016491">
    <property type="term" value="F:oxidoreductase activity"/>
    <property type="evidence" value="ECO:0007669"/>
    <property type="project" value="UniProtKB-KW"/>
</dbReference>
<evidence type="ECO:0000256" key="8">
    <source>
        <dbReference type="ARBA" id="ARBA00023157"/>
    </source>
</evidence>
<evidence type="ECO:0000256" key="7">
    <source>
        <dbReference type="ARBA" id="ARBA00023136"/>
    </source>
</evidence>
<reference evidence="12 13" key="1">
    <citation type="submission" date="2019-10" db="EMBL/GenBank/DDBJ databases">
        <title>Draft Genome Sequence of Cytophagaceae sp. SJW1-29.</title>
        <authorList>
            <person name="Choi A."/>
        </authorList>
    </citation>
    <scope>NUCLEOTIDE SEQUENCE [LARGE SCALE GENOMIC DNA]</scope>
    <source>
        <strain evidence="12 13">SJW1-29</strain>
    </source>
</reference>
<dbReference type="InterPro" id="IPR038354">
    <property type="entry name" value="VKOR_sf"/>
</dbReference>
<evidence type="ECO:0000256" key="6">
    <source>
        <dbReference type="ARBA" id="ARBA00023002"/>
    </source>
</evidence>
<evidence type="ECO:0000256" key="5">
    <source>
        <dbReference type="ARBA" id="ARBA00022989"/>
    </source>
</evidence>
<evidence type="ECO:0000256" key="4">
    <source>
        <dbReference type="ARBA" id="ARBA00022719"/>
    </source>
</evidence>
<feature type="transmembrane region" description="Helical" evidence="10">
    <location>
        <begin position="15"/>
        <end position="37"/>
    </location>
</feature>
<feature type="transmembrane region" description="Helical" evidence="10">
    <location>
        <begin position="67"/>
        <end position="84"/>
    </location>
</feature>
<comment type="caution">
    <text evidence="12">The sequence shown here is derived from an EMBL/GenBank/DDBJ whole genome shotgun (WGS) entry which is preliminary data.</text>
</comment>
<dbReference type="EMBL" id="WHLY01000002">
    <property type="protein sequence ID" value="MPR35016.1"/>
    <property type="molecule type" value="Genomic_DNA"/>
</dbReference>
<evidence type="ECO:0000313" key="13">
    <source>
        <dbReference type="Proteomes" id="UP000479293"/>
    </source>
</evidence>
<feature type="transmembrane region" description="Helical" evidence="10">
    <location>
        <begin position="96"/>
        <end position="117"/>
    </location>
</feature>
<dbReference type="AlphaFoldDB" id="A0A7C9BDT2"/>
<evidence type="ECO:0000256" key="3">
    <source>
        <dbReference type="ARBA" id="ARBA00022692"/>
    </source>
</evidence>
<comment type="similarity">
    <text evidence="2">Belongs to the VKOR family.</text>
</comment>
<evidence type="ECO:0000313" key="12">
    <source>
        <dbReference type="EMBL" id="MPR35016.1"/>
    </source>
</evidence>
<dbReference type="GO" id="GO:0016020">
    <property type="term" value="C:membrane"/>
    <property type="evidence" value="ECO:0007669"/>
    <property type="project" value="UniProtKB-SubCell"/>
</dbReference>
<organism evidence="12 13">
    <name type="scientific">Salmonirosea aquatica</name>
    <dbReference type="NCBI Taxonomy" id="2654236"/>
    <lineage>
        <taxon>Bacteria</taxon>
        <taxon>Pseudomonadati</taxon>
        <taxon>Bacteroidota</taxon>
        <taxon>Cytophagia</taxon>
        <taxon>Cytophagales</taxon>
        <taxon>Spirosomataceae</taxon>
        <taxon>Salmonirosea</taxon>
    </lineage>
</organism>